<feature type="non-terminal residue" evidence="2">
    <location>
        <position position="160"/>
    </location>
</feature>
<dbReference type="GO" id="GO:0016787">
    <property type="term" value="F:hydrolase activity"/>
    <property type="evidence" value="ECO:0007669"/>
    <property type="project" value="UniProtKB-KW"/>
</dbReference>
<protein>
    <submittedName>
        <fullName evidence="2">Nudix-like NDP and NTP phosphohydrolase NudJ</fullName>
    </submittedName>
</protein>
<name>A0A6J4P743_9BURK</name>
<feature type="non-terminal residue" evidence="2">
    <location>
        <position position="1"/>
    </location>
</feature>
<keyword evidence="2" id="KW-0378">Hydrolase</keyword>
<feature type="compositionally biased region" description="Low complexity" evidence="1">
    <location>
        <begin position="97"/>
        <end position="107"/>
    </location>
</feature>
<reference evidence="2" key="1">
    <citation type="submission" date="2020-02" db="EMBL/GenBank/DDBJ databases">
        <authorList>
            <person name="Meier V. D."/>
        </authorList>
    </citation>
    <scope>NUCLEOTIDE SEQUENCE</scope>
    <source>
        <strain evidence="2">AVDCRST_MAG51</strain>
    </source>
</reference>
<feature type="region of interest" description="Disordered" evidence="1">
    <location>
        <begin position="1"/>
        <end position="69"/>
    </location>
</feature>
<feature type="region of interest" description="Disordered" evidence="1">
    <location>
        <begin position="95"/>
        <end position="160"/>
    </location>
</feature>
<dbReference type="EMBL" id="CADCUX010000253">
    <property type="protein sequence ID" value="CAA9404539.1"/>
    <property type="molecule type" value="Genomic_DNA"/>
</dbReference>
<evidence type="ECO:0000313" key="2">
    <source>
        <dbReference type="EMBL" id="CAA9404539.1"/>
    </source>
</evidence>
<organism evidence="2">
    <name type="scientific">uncultured Ramlibacter sp</name>
    <dbReference type="NCBI Taxonomy" id="260755"/>
    <lineage>
        <taxon>Bacteria</taxon>
        <taxon>Pseudomonadati</taxon>
        <taxon>Pseudomonadota</taxon>
        <taxon>Betaproteobacteria</taxon>
        <taxon>Burkholderiales</taxon>
        <taxon>Comamonadaceae</taxon>
        <taxon>Ramlibacter</taxon>
        <taxon>environmental samples</taxon>
    </lineage>
</organism>
<sequence>GHTLETERHRGGRHRAGRTFPAGRGGDRGRPEAQQPGRAPGPRRVAGAGLRARSPGGNRLPLRADRARGRVPVACAPRVHRRGLQLPAFCVRRASWPAGAGPQPGQGHRAHLVDDARRGTRQPRSASQSAAAALHGGLPGRHPPSPVGDHHRSQRLRRSL</sequence>
<gene>
    <name evidence="2" type="ORF">AVDCRST_MAG51-1086</name>
</gene>
<evidence type="ECO:0000256" key="1">
    <source>
        <dbReference type="SAM" id="MobiDB-lite"/>
    </source>
</evidence>
<dbReference type="AlphaFoldDB" id="A0A6J4P743"/>
<proteinExistence type="predicted"/>
<accession>A0A6J4P743</accession>